<dbReference type="InterPro" id="IPR004792">
    <property type="entry name" value="BaiN-like"/>
</dbReference>
<dbReference type="InterPro" id="IPR023166">
    <property type="entry name" value="BaiN-like_dom_sf"/>
</dbReference>
<dbReference type="Pfam" id="PF03486">
    <property type="entry name" value="HI0933_like"/>
    <property type="match status" value="1"/>
</dbReference>
<evidence type="ECO:0000256" key="1">
    <source>
        <dbReference type="ARBA" id="ARBA00001974"/>
    </source>
</evidence>
<dbReference type="SUPFAM" id="SSF160996">
    <property type="entry name" value="HI0933 insert domain-like"/>
    <property type="match status" value="1"/>
</dbReference>
<comment type="cofactor">
    <cofactor evidence="1">
        <name>FAD</name>
        <dbReference type="ChEBI" id="CHEBI:57692"/>
    </cofactor>
</comment>
<dbReference type="Gene3D" id="3.50.50.60">
    <property type="entry name" value="FAD/NAD(P)-binding domain"/>
    <property type="match status" value="1"/>
</dbReference>
<gene>
    <name evidence="6" type="ORF">LN736_11710</name>
</gene>
<sequence length="407" mass="45293">MAKIIVVGGGPSGMMAAITAAKNNKDVIIIERNEKLGKKMLISGKGRCNITNGKNIDEFFNYIPGNPYFLYSSLYSFTNEDTMKFFDNLGVKLKIERGDRIFPISNRSSDLIDAMKDQLIKEGVKIKLNSRVKKFVCHDKLIKSVQLEDNSKIDGDYFILCTGGLSYPNTGSTGDGYKIAENLGHTIVELKPALVPIEIKESWINQLQGLSLKNVTLSIVDSRNNILYREFGEMLFTHFGISGPIVLSASRVVEDNANLKAVINLKPALQFEQLDKRLQRDFLKYSNKDFKNSLEDLLPKKLIGVVIDLSSINPNKKCNSITREERLKLVDLLQNFIMNIKGLRPISEAIVTSGGVNTKEIDPSTMRSKIISNLYFAGELIDVDGYTGGFNMQIALSTGFLAGTQIK</sequence>
<proteinExistence type="predicted"/>
<evidence type="ECO:0000313" key="6">
    <source>
        <dbReference type="EMBL" id="MCC9295524.1"/>
    </source>
</evidence>
<keyword evidence="3" id="KW-0274">FAD</keyword>
<dbReference type="InterPro" id="IPR057661">
    <property type="entry name" value="RsdA/BaiN/AoA(So)_Rossmann"/>
</dbReference>
<dbReference type="InterPro" id="IPR055178">
    <property type="entry name" value="RsdA/BaiN/AoA(So)-like_dom"/>
</dbReference>
<reference evidence="6" key="1">
    <citation type="submission" date="2021-11" db="EMBL/GenBank/DDBJ databases">
        <authorList>
            <person name="Qingchun L."/>
            <person name="Dong Z."/>
            <person name="Zongwei Q."/>
            <person name="Jia Z."/>
            <person name="Duotao L."/>
        </authorList>
    </citation>
    <scope>NUCLEOTIDE SEQUENCE</scope>
    <source>
        <strain evidence="6">WLY-B-L2</strain>
    </source>
</reference>
<feature type="domain" description="RsdA/BaiN/AoA(So)-like Rossmann fold-like" evidence="4">
    <location>
        <begin position="3"/>
        <end position="404"/>
    </location>
</feature>
<evidence type="ECO:0000313" key="7">
    <source>
        <dbReference type="Proteomes" id="UP001165422"/>
    </source>
</evidence>
<comment type="caution">
    <text evidence="6">The sequence shown here is derived from an EMBL/GenBank/DDBJ whole genome shotgun (WGS) entry which is preliminary data.</text>
</comment>
<evidence type="ECO:0000256" key="2">
    <source>
        <dbReference type="ARBA" id="ARBA00022630"/>
    </source>
</evidence>
<evidence type="ECO:0000259" key="5">
    <source>
        <dbReference type="Pfam" id="PF22780"/>
    </source>
</evidence>
<dbReference type="PANTHER" id="PTHR42887">
    <property type="entry name" value="OS12G0638800 PROTEIN"/>
    <property type="match status" value="1"/>
</dbReference>
<dbReference type="EMBL" id="JAJJPB010000014">
    <property type="protein sequence ID" value="MCC9295524.1"/>
    <property type="molecule type" value="Genomic_DNA"/>
</dbReference>
<dbReference type="RefSeq" id="WP_150359071.1">
    <property type="nucleotide sequence ID" value="NZ_JAJJPB010000014.1"/>
</dbReference>
<name>A0ABS8N6T2_9CLOT</name>
<dbReference type="SUPFAM" id="SSF51905">
    <property type="entry name" value="FAD/NAD(P)-binding domain"/>
    <property type="match status" value="1"/>
</dbReference>
<dbReference type="PRINTS" id="PR00411">
    <property type="entry name" value="PNDRDTASEI"/>
</dbReference>
<dbReference type="PANTHER" id="PTHR42887:SF2">
    <property type="entry name" value="OS12G0638800 PROTEIN"/>
    <property type="match status" value="1"/>
</dbReference>
<evidence type="ECO:0000259" key="4">
    <source>
        <dbReference type="Pfam" id="PF03486"/>
    </source>
</evidence>
<dbReference type="NCBIfam" id="TIGR00275">
    <property type="entry name" value="aminoacetone oxidase family FAD-binding enzyme"/>
    <property type="match status" value="1"/>
</dbReference>
<dbReference type="Gene3D" id="1.10.8.260">
    <property type="entry name" value="HI0933 insert domain-like"/>
    <property type="match status" value="1"/>
</dbReference>
<keyword evidence="2" id="KW-0285">Flavoprotein</keyword>
<dbReference type="InterPro" id="IPR036188">
    <property type="entry name" value="FAD/NAD-bd_sf"/>
</dbReference>
<dbReference type="Gene3D" id="2.40.30.10">
    <property type="entry name" value="Translation factors"/>
    <property type="match status" value="1"/>
</dbReference>
<keyword evidence="7" id="KW-1185">Reference proteome</keyword>
<organism evidence="6 7">
    <name type="scientific">Clostridium aromativorans</name>
    <dbReference type="NCBI Taxonomy" id="2836848"/>
    <lineage>
        <taxon>Bacteria</taxon>
        <taxon>Bacillati</taxon>
        <taxon>Bacillota</taxon>
        <taxon>Clostridia</taxon>
        <taxon>Eubacteriales</taxon>
        <taxon>Clostridiaceae</taxon>
        <taxon>Clostridium</taxon>
    </lineage>
</organism>
<accession>A0ABS8N6T2</accession>
<dbReference type="Proteomes" id="UP001165422">
    <property type="component" value="Unassembled WGS sequence"/>
</dbReference>
<evidence type="ECO:0000256" key="3">
    <source>
        <dbReference type="ARBA" id="ARBA00022827"/>
    </source>
</evidence>
<dbReference type="Pfam" id="PF22780">
    <property type="entry name" value="HI0933_like_1st"/>
    <property type="match status" value="1"/>
</dbReference>
<protein>
    <submittedName>
        <fullName evidence="6">NAD(P)/FAD-dependent oxidoreductase</fullName>
    </submittedName>
</protein>
<feature type="domain" description="RsdA/BaiN/AoA(So)-like insert" evidence="5">
    <location>
        <begin position="191"/>
        <end position="351"/>
    </location>
</feature>